<dbReference type="SUPFAM" id="SSF51412">
    <property type="entry name" value="Inosine monophosphate dehydrogenase (IMPDH)"/>
    <property type="match status" value="1"/>
</dbReference>
<dbReference type="PANTHER" id="PTHR32332">
    <property type="entry name" value="2-NITROPROPANE DIOXYGENASE"/>
    <property type="match status" value="1"/>
</dbReference>
<keyword evidence="6" id="KW-0503">Monooxygenase</keyword>
<dbReference type="GO" id="GO:0018580">
    <property type="term" value="F:nitronate monooxygenase activity"/>
    <property type="evidence" value="ECO:0007669"/>
    <property type="project" value="InterPro"/>
</dbReference>
<evidence type="ECO:0000256" key="2">
    <source>
        <dbReference type="ARBA" id="ARBA00013457"/>
    </source>
</evidence>
<keyword evidence="4" id="KW-0288">FMN</keyword>
<keyword evidence="3" id="KW-0285">Flavoprotein</keyword>
<dbReference type="EMBL" id="QQRQ01000009">
    <property type="protein sequence ID" value="RFT06502.1"/>
    <property type="molecule type" value="Genomic_DNA"/>
</dbReference>
<comment type="function">
    <text evidence="1">Nitronate monooxygenase that uses molecular oxygen to catalyze the oxidative denitrification of alkyl nitronates. Acts on propionate 3-nitronate (P3N), the presumed physiological substrate. Probably functions in the detoxification of P3N, a metabolic poison produced by plants and fungi as a defense mechanism.</text>
</comment>
<dbReference type="Proteomes" id="UP000260649">
    <property type="component" value="Unassembled WGS sequence"/>
</dbReference>
<dbReference type="CDD" id="cd04730">
    <property type="entry name" value="NPD_like"/>
    <property type="match status" value="1"/>
</dbReference>
<dbReference type="OrthoDB" id="9778912at2"/>
<dbReference type="AlphaFoldDB" id="A0A3E2B395"/>
<proteinExistence type="predicted"/>
<keyword evidence="5" id="KW-0560">Oxidoreductase</keyword>
<accession>A0A3E2B395</accession>
<protein>
    <recommendedName>
        <fullName evidence="2">Probable nitronate monooxygenase</fullName>
    </recommendedName>
</protein>
<evidence type="ECO:0000256" key="4">
    <source>
        <dbReference type="ARBA" id="ARBA00022643"/>
    </source>
</evidence>
<dbReference type="InterPro" id="IPR013785">
    <property type="entry name" value="Aldolase_TIM"/>
</dbReference>
<evidence type="ECO:0000256" key="5">
    <source>
        <dbReference type="ARBA" id="ARBA00023002"/>
    </source>
</evidence>
<dbReference type="PANTHER" id="PTHR32332:SF20">
    <property type="entry name" value="2-NITROPROPANE DIOXYGENASE-LIKE PROTEIN"/>
    <property type="match status" value="1"/>
</dbReference>
<dbReference type="Gene3D" id="3.20.20.70">
    <property type="entry name" value="Aldolase class I"/>
    <property type="match status" value="1"/>
</dbReference>
<organism evidence="6 7">
    <name type="scientific">Evtepia gabavorous</name>
    <dbReference type="NCBI Taxonomy" id="2211183"/>
    <lineage>
        <taxon>Bacteria</taxon>
        <taxon>Bacillati</taxon>
        <taxon>Bacillota</taxon>
        <taxon>Clostridia</taxon>
        <taxon>Eubacteriales</taxon>
        <taxon>Evtepia</taxon>
    </lineage>
</organism>
<dbReference type="InterPro" id="IPR004136">
    <property type="entry name" value="NMO"/>
</dbReference>
<gene>
    <name evidence="6" type="ORF">DV520_06820</name>
</gene>
<comment type="caution">
    <text evidence="6">The sequence shown here is derived from an EMBL/GenBank/DDBJ whole genome shotgun (WGS) entry which is preliminary data.</text>
</comment>
<evidence type="ECO:0000313" key="7">
    <source>
        <dbReference type="Proteomes" id="UP000260649"/>
    </source>
</evidence>
<evidence type="ECO:0000256" key="3">
    <source>
        <dbReference type="ARBA" id="ARBA00022630"/>
    </source>
</evidence>
<reference evidence="6 7" key="1">
    <citation type="submission" date="2018-07" db="EMBL/GenBank/DDBJ databases">
        <title>GABA Modulating Bacteria of the Human Gut Microbiota.</title>
        <authorList>
            <person name="Strandwitz P."/>
            <person name="Kim K.H."/>
            <person name="Terekhova D."/>
            <person name="Liu J.K."/>
            <person name="Sharma A."/>
            <person name="Levering J."/>
            <person name="Mcdonald D."/>
            <person name="Dietrich D."/>
            <person name="Ramadhar T.R."/>
            <person name="Lekbua A."/>
            <person name="Mroue N."/>
            <person name="Liston C."/>
            <person name="Stewart E.J."/>
            <person name="Dubin M.J."/>
            <person name="Zengler K."/>
            <person name="Knight R."/>
            <person name="Gilbert J.A."/>
            <person name="Clardy J."/>
            <person name="Lewis K."/>
        </authorList>
    </citation>
    <scope>NUCLEOTIDE SEQUENCE [LARGE SCALE GENOMIC DNA]</scope>
    <source>
        <strain evidence="6 7">KLE1738</strain>
    </source>
</reference>
<keyword evidence="7" id="KW-1185">Reference proteome</keyword>
<name>A0A3E2B395_9FIRM</name>
<dbReference type="Pfam" id="PF03060">
    <property type="entry name" value="NMO"/>
    <property type="match status" value="1"/>
</dbReference>
<sequence>MDKITCPAPVPPQISFHPGGSTMKTRITDLFGIQYPIIQGAMQWLSKPKLAAAVSNAGGLGTINMTTYDTPEAFQQDIQLLKTLTDKPFCVNLSLLPDTKPDGPIKGFLQAITEEKVRIVETAGSSPKPFMDTLKGAGCLVMHKIPDSRFAHTAQEVGCDAVCIVGYEGGGHPGMAGVGSLVQWPLTTERCTLPVVGAGGVCDGRTLYAALAAGLDGVMVGTRFLMAQETDIGPRLRQTVIDARETDTVLTQTSIRNALRSLKTQGALDIIAFEQHHPTFDELYPLIRGTVTKAAYEQDEPQAAQIAIGQVLGRIHDVKPAAQIIREMVEELYDMHQRVSAML</sequence>
<evidence type="ECO:0000313" key="6">
    <source>
        <dbReference type="EMBL" id="RFT06502.1"/>
    </source>
</evidence>
<evidence type="ECO:0000256" key="1">
    <source>
        <dbReference type="ARBA" id="ARBA00003535"/>
    </source>
</evidence>